<evidence type="ECO:0000256" key="1">
    <source>
        <dbReference type="ARBA" id="ARBA00009179"/>
    </source>
</evidence>
<dbReference type="InterPro" id="IPR036034">
    <property type="entry name" value="PDZ_sf"/>
</dbReference>
<organism evidence="7 8">
    <name type="scientific">Streptomyces xiamenensis</name>
    <dbReference type="NCBI Taxonomy" id="408015"/>
    <lineage>
        <taxon>Bacteria</taxon>
        <taxon>Bacillati</taxon>
        <taxon>Actinomycetota</taxon>
        <taxon>Actinomycetes</taxon>
        <taxon>Kitasatosporales</taxon>
        <taxon>Streptomycetaceae</taxon>
        <taxon>Streptomyces</taxon>
    </lineage>
</organism>
<dbReference type="EMBL" id="CP009922">
    <property type="protein sequence ID" value="AKG43137.1"/>
    <property type="molecule type" value="Genomic_DNA"/>
</dbReference>
<dbReference type="GO" id="GO:0007165">
    <property type="term" value="P:signal transduction"/>
    <property type="evidence" value="ECO:0007669"/>
    <property type="project" value="TreeGrafter"/>
</dbReference>
<dbReference type="CDD" id="cd07560">
    <property type="entry name" value="Peptidase_S41_CPP"/>
    <property type="match status" value="1"/>
</dbReference>
<gene>
    <name evidence="7" type="ORF">SXIM_17530</name>
</gene>
<comment type="similarity">
    <text evidence="1">Belongs to the peptidase S41A family.</text>
</comment>
<dbReference type="SUPFAM" id="SSF50156">
    <property type="entry name" value="PDZ domain-like"/>
    <property type="match status" value="1"/>
</dbReference>
<proteinExistence type="inferred from homology"/>
<keyword evidence="8" id="KW-1185">Reference proteome</keyword>
<dbReference type="GO" id="GO:0004175">
    <property type="term" value="F:endopeptidase activity"/>
    <property type="evidence" value="ECO:0007669"/>
    <property type="project" value="TreeGrafter"/>
</dbReference>
<evidence type="ECO:0000259" key="6">
    <source>
        <dbReference type="PROSITE" id="PS50106"/>
    </source>
</evidence>
<accession>A0A0F7FSJ1</accession>
<dbReference type="KEGG" id="sxi:SXIM_17530"/>
<feature type="region of interest" description="Disordered" evidence="5">
    <location>
        <begin position="13"/>
        <end position="39"/>
    </location>
</feature>
<reference evidence="7" key="1">
    <citation type="submission" date="2019-08" db="EMBL/GenBank/DDBJ databases">
        <title>Complete genome sequence of a mangrove-derived Streptomyces xiamenensis.</title>
        <authorList>
            <person name="Xu J."/>
        </authorList>
    </citation>
    <scope>NUCLEOTIDE SEQUENCE</scope>
    <source>
        <strain evidence="7">318</strain>
    </source>
</reference>
<dbReference type="Gene3D" id="3.30.750.44">
    <property type="match status" value="1"/>
</dbReference>
<name>A0A0F7FSJ1_9ACTN</name>
<evidence type="ECO:0000313" key="7">
    <source>
        <dbReference type="EMBL" id="AKG43137.1"/>
    </source>
</evidence>
<dbReference type="Gene3D" id="3.90.226.10">
    <property type="entry name" value="2-enoyl-CoA Hydratase, Chain A, domain 1"/>
    <property type="match status" value="1"/>
</dbReference>
<dbReference type="SUPFAM" id="SSF52096">
    <property type="entry name" value="ClpP/crotonase"/>
    <property type="match status" value="1"/>
</dbReference>
<dbReference type="Gene3D" id="2.30.42.10">
    <property type="match status" value="1"/>
</dbReference>
<dbReference type="STRING" id="408015.SXIM_17530"/>
<evidence type="ECO:0000256" key="2">
    <source>
        <dbReference type="ARBA" id="ARBA00022670"/>
    </source>
</evidence>
<dbReference type="InterPro" id="IPR004447">
    <property type="entry name" value="Peptidase_S41A"/>
</dbReference>
<evidence type="ECO:0000256" key="3">
    <source>
        <dbReference type="ARBA" id="ARBA00022801"/>
    </source>
</evidence>
<dbReference type="SMART" id="SM00228">
    <property type="entry name" value="PDZ"/>
    <property type="match status" value="1"/>
</dbReference>
<sequence>MFAGVLMSGAATGSWIEEPEGEGADSVPVAAGDDAPRDAGDAARLVSRSGDRWAAAYSPQEYERLRLSLEGEYVGTGIAVSRTADGRIVVNEVHADSPAERAGILPGDEIVTIDGAGLDGGAVTDAVGRLRGSDQPAAAGPGSTVLLGLVRAGERWEAEVARARLTAETVSVTREVPGVTRIHVSSFTRGSAGQLREAVGGVPAGDAVLLDLRGNGGGLLTEAAQAASVFLDGGLVATYDVHGDQRALHAEPGGDTRTPLVVLVDGGTMSSAELLAAALQDRNRAVLVGSRTFGKGTVQMPSEQPDGSVAELTVGYYATPSGRTVDEERPVEPDLPVDAGEDAEEKARTVLDGLAAGPG</sequence>
<dbReference type="GO" id="GO:0030288">
    <property type="term" value="C:outer membrane-bounded periplasmic space"/>
    <property type="evidence" value="ECO:0007669"/>
    <property type="project" value="TreeGrafter"/>
</dbReference>
<dbReference type="PATRIC" id="fig|408015.6.peg.1789"/>
<dbReference type="PANTHER" id="PTHR32060:SF30">
    <property type="entry name" value="CARBOXY-TERMINAL PROCESSING PROTEASE CTPA"/>
    <property type="match status" value="1"/>
</dbReference>
<feature type="region of interest" description="Disordered" evidence="5">
    <location>
        <begin position="321"/>
        <end position="345"/>
    </location>
</feature>
<dbReference type="InterPro" id="IPR001478">
    <property type="entry name" value="PDZ"/>
</dbReference>
<dbReference type="Proteomes" id="UP000034034">
    <property type="component" value="Chromosome"/>
</dbReference>
<dbReference type="Pfam" id="PF03572">
    <property type="entry name" value="Peptidase_S41"/>
    <property type="match status" value="1"/>
</dbReference>
<protein>
    <submittedName>
        <fullName evidence="7">Carboxyl-terminal protease</fullName>
    </submittedName>
</protein>
<dbReference type="GO" id="GO:0006508">
    <property type="term" value="P:proteolysis"/>
    <property type="evidence" value="ECO:0007669"/>
    <property type="project" value="UniProtKB-KW"/>
</dbReference>
<dbReference type="HOGENOM" id="CLU_017295_3_2_11"/>
<keyword evidence="4" id="KW-0720">Serine protease</keyword>
<dbReference type="SMART" id="SM00245">
    <property type="entry name" value="TSPc"/>
    <property type="match status" value="1"/>
</dbReference>
<keyword evidence="2 7" id="KW-0645">Protease</keyword>
<feature type="domain" description="PDZ" evidence="6">
    <location>
        <begin position="66"/>
        <end position="133"/>
    </location>
</feature>
<dbReference type="InterPro" id="IPR029045">
    <property type="entry name" value="ClpP/crotonase-like_dom_sf"/>
</dbReference>
<dbReference type="Pfam" id="PF00595">
    <property type="entry name" value="PDZ"/>
    <property type="match status" value="1"/>
</dbReference>
<dbReference type="InterPro" id="IPR005151">
    <property type="entry name" value="Tail-specific_protease"/>
</dbReference>
<evidence type="ECO:0000256" key="4">
    <source>
        <dbReference type="ARBA" id="ARBA00022825"/>
    </source>
</evidence>
<keyword evidence="3" id="KW-0378">Hydrolase</keyword>
<dbReference type="GO" id="GO:0008236">
    <property type="term" value="F:serine-type peptidase activity"/>
    <property type="evidence" value="ECO:0007669"/>
    <property type="project" value="UniProtKB-KW"/>
</dbReference>
<dbReference type="PANTHER" id="PTHR32060">
    <property type="entry name" value="TAIL-SPECIFIC PROTEASE"/>
    <property type="match status" value="1"/>
</dbReference>
<dbReference type="PROSITE" id="PS50106">
    <property type="entry name" value="PDZ"/>
    <property type="match status" value="1"/>
</dbReference>
<dbReference type="AlphaFoldDB" id="A0A0F7FSJ1"/>
<evidence type="ECO:0000256" key="5">
    <source>
        <dbReference type="SAM" id="MobiDB-lite"/>
    </source>
</evidence>
<evidence type="ECO:0000313" key="8">
    <source>
        <dbReference type="Proteomes" id="UP000034034"/>
    </source>
</evidence>